<dbReference type="Proteomes" id="UP000464178">
    <property type="component" value="Chromosome"/>
</dbReference>
<gene>
    <name evidence="1" type="ORF">SOIL9_50250</name>
</gene>
<proteinExistence type="predicted"/>
<reference evidence="1 2" key="1">
    <citation type="submission" date="2019-05" db="EMBL/GenBank/DDBJ databases">
        <authorList>
            <consortium name="Science for Life Laboratories"/>
        </authorList>
    </citation>
    <scope>NUCLEOTIDE SEQUENCE [LARGE SCALE GENOMIC DNA]</scope>
    <source>
        <strain evidence="1">Soil9</strain>
    </source>
</reference>
<dbReference type="EMBL" id="LR593886">
    <property type="protein sequence ID" value="VTR92689.1"/>
    <property type="molecule type" value="Genomic_DNA"/>
</dbReference>
<sequence length="61" mass="6951">MILPHFTNIKRLTRIDKIINFIDQYKQQQTKHTQHGLAVYRRISRGGGATVSGGNLARSDE</sequence>
<organism evidence="1 2">
    <name type="scientific">Gemmata massiliana</name>
    <dbReference type="NCBI Taxonomy" id="1210884"/>
    <lineage>
        <taxon>Bacteria</taxon>
        <taxon>Pseudomonadati</taxon>
        <taxon>Planctomycetota</taxon>
        <taxon>Planctomycetia</taxon>
        <taxon>Gemmatales</taxon>
        <taxon>Gemmataceae</taxon>
        <taxon>Gemmata</taxon>
    </lineage>
</organism>
<name>A0A6P2CUN6_9BACT</name>
<keyword evidence="2" id="KW-1185">Reference proteome</keyword>
<protein>
    <submittedName>
        <fullName evidence="1">Uncharacterized protein</fullName>
    </submittedName>
</protein>
<accession>A0A6P2CUN6</accession>
<evidence type="ECO:0000313" key="2">
    <source>
        <dbReference type="Proteomes" id="UP000464178"/>
    </source>
</evidence>
<dbReference type="AlphaFoldDB" id="A0A6P2CUN6"/>
<dbReference type="KEGG" id="gms:SOIL9_50250"/>
<evidence type="ECO:0000313" key="1">
    <source>
        <dbReference type="EMBL" id="VTR92689.1"/>
    </source>
</evidence>